<feature type="coiled-coil region" evidence="1">
    <location>
        <begin position="63"/>
        <end position="90"/>
    </location>
</feature>
<dbReference type="AlphaFoldDB" id="A0A6C0J661"/>
<evidence type="ECO:0000313" key="2">
    <source>
        <dbReference type="EMBL" id="QHU01122.1"/>
    </source>
</evidence>
<proteinExistence type="predicted"/>
<reference evidence="2" key="1">
    <citation type="journal article" date="2020" name="Nature">
        <title>Giant virus diversity and host interactions through global metagenomics.</title>
        <authorList>
            <person name="Schulz F."/>
            <person name="Roux S."/>
            <person name="Paez-Espino D."/>
            <person name="Jungbluth S."/>
            <person name="Walsh D.A."/>
            <person name="Denef V.J."/>
            <person name="McMahon K.D."/>
            <person name="Konstantinidis K.T."/>
            <person name="Eloe-Fadrosh E.A."/>
            <person name="Kyrpides N.C."/>
            <person name="Woyke T."/>
        </authorList>
    </citation>
    <scope>NUCLEOTIDE SEQUENCE</scope>
    <source>
        <strain evidence="2">GVMAG-M-3300025860-25</strain>
    </source>
</reference>
<dbReference type="EMBL" id="MN740335">
    <property type="protein sequence ID" value="QHU01122.1"/>
    <property type="molecule type" value="Genomic_DNA"/>
</dbReference>
<dbReference type="GO" id="GO:0046782">
    <property type="term" value="P:regulation of viral transcription"/>
    <property type="evidence" value="ECO:0007669"/>
    <property type="project" value="InterPro"/>
</dbReference>
<dbReference type="Pfam" id="PF04947">
    <property type="entry name" value="Pox_VLTF3"/>
    <property type="match status" value="1"/>
</dbReference>
<dbReference type="InterPro" id="IPR007031">
    <property type="entry name" value="Poxvirus_VLTF3"/>
</dbReference>
<sequence>MSFKVKNKKRAIIDNRTTIDAKHNIKIKYFKELQKSFTGKKKKLKLYKEQYTILMNKPLKELNDIEFLKKNELEDKIEILEKEVDDIESSKEEKEYYKNTGNILFDYYDTSNKNSKKEIVKEQLNKKGSKTVMDWLNKNNQLNSNTKQDICDDYLSLTDPCFVKNIKNNYEDFCLNCNIEKKTHLADGCMICEICGQVDYIVIDSDKPSYKDPPKEISYFAYKRINHFNEWMAQFQAKETTDIPQDLYNQILIEIKKERIDNMGDLTSSKVREILKKLKKNKYYEHVPHIINKLNGLPPPIMNRTTEEELRRMFKEIQIPFTKFCPKERKNFLSYSYVLHKFVELLELDQFIDCFILLKSREKLHQQDLIWRQICEYLKWEFIPSV</sequence>
<keyword evidence="1" id="KW-0175">Coiled coil</keyword>
<name>A0A6C0J661_9ZZZZ</name>
<protein>
    <submittedName>
        <fullName evidence="2">Uncharacterized protein</fullName>
    </submittedName>
</protein>
<accession>A0A6C0J661</accession>
<organism evidence="2">
    <name type="scientific">viral metagenome</name>
    <dbReference type="NCBI Taxonomy" id="1070528"/>
    <lineage>
        <taxon>unclassified sequences</taxon>
        <taxon>metagenomes</taxon>
        <taxon>organismal metagenomes</taxon>
    </lineage>
</organism>
<evidence type="ECO:0000256" key="1">
    <source>
        <dbReference type="SAM" id="Coils"/>
    </source>
</evidence>